<protein>
    <submittedName>
        <fullName evidence="2">1667_t:CDS:1</fullName>
    </submittedName>
</protein>
<comment type="caution">
    <text evidence="2">The sequence shown here is derived from an EMBL/GenBank/DDBJ whole genome shotgun (WGS) entry which is preliminary data.</text>
</comment>
<evidence type="ECO:0000313" key="3">
    <source>
        <dbReference type="Proteomes" id="UP000789342"/>
    </source>
</evidence>
<proteinExistence type="predicted"/>
<feature type="compositionally biased region" description="Basic residues" evidence="1">
    <location>
        <begin position="1"/>
        <end position="15"/>
    </location>
</feature>
<keyword evidence="3" id="KW-1185">Reference proteome</keyword>
<dbReference type="AlphaFoldDB" id="A0A9N9HLY8"/>
<name>A0A9N9HLY8_9GLOM</name>
<feature type="region of interest" description="Disordered" evidence="1">
    <location>
        <begin position="1"/>
        <end position="104"/>
    </location>
</feature>
<evidence type="ECO:0000313" key="2">
    <source>
        <dbReference type="EMBL" id="CAG8691866.1"/>
    </source>
</evidence>
<organism evidence="2 3">
    <name type="scientific">Acaulospora morrowiae</name>
    <dbReference type="NCBI Taxonomy" id="94023"/>
    <lineage>
        <taxon>Eukaryota</taxon>
        <taxon>Fungi</taxon>
        <taxon>Fungi incertae sedis</taxon>
        <taxon>Mucoromycota</taxon>
        <taxon>Glomeromycotina</taxon>
        <taxon>Glomeromycetes</taxon>
        <taxon>Diversisporales</taxon>
        <taxon>Acaulosporaceae</taxon>
        <taxon>Acaulospora</taxon>
    </lineage>
</organism>
<feature type="compositionally biased region" description="Basic residues" evidence="1">
    <location>
        <begin position="91"/>
        <end position="104"/>
    </location>
</feature>
<evidence type="ECO:0000256" key="1">
    <source>
        <dbReference type="SAM" id="MobiDB-lite"/>
    </source>
</evidence>
<sequence>PTRQGRNKTKKKPNKSSRVVLMRERKPQSDDMKSTSYFIPKYRLQKPPIEDTSQSEGLPLPSESEKKLIEKKSEKENQKANTLKNEPMVKDKKKIGNRKLSIRS</sequence>
<reference evidence="2" key="1">
    <citation type="submission" date="2021-06" db="EMBL/GenBank/DDBJ databases">
        <authorList>
            <person name="Kallberg Y."/>
            <person name="Tangrot J."/>
            <person name="Rosling A."/>
        </authorList>
    </citation>
    <scope>NUCLEOTIDE SEQUENCE</scope>
    <source>
        <strain evidence="2">CL551</strain>
    </source>
</reference>
<dbReference type="EMBL" id="CAJVPV010015432">
    <property type="protein sequence ID" value="CAG8691866.1"/>
    <property type="molecule type" value="Genomic_DNA"/>
</dbReference>
<accession>A0A9N9HLY8</accession>
<feature type="non-terminal residue" evidence="2">
    <location>
        <position position="1"/>
    </location>
</feature>
<feature type="compositionally biased region" description="Basic and acidic residues" evidence="1">
    <location>
        <begin position="21"/>
        <end position="33"/>
    </location>
</feature>
<feature type="compositionally biased region" description="Basic and acidic residues" evidence="1">
    <location>
        <begin position="63"/>
        <end position="78"/>
    </location>
</feature>
<gene>
    <name evidence="2" type="ORF">AMORRO_LOCUS11669</name>
</gene>
<dbReference type="Proteomes" id="UP000789342">
    <property type="component" value="Unassembled WGS sequence"/>
</dbReference>